<feature type="transmembrane region" description="Helical" evidence="1">
    <location>
        <begin position="262"/>
        <end position="285"/>
    </location>
</feature>
<feature type="transmembrane region" description="Helical" evidence="1">
    <location>
        <begin position="323"/>
        <end position="355"/>
    </location>
</feature>
<organism evidence="2 3">
    <name type="scientific">Mucilaginibacter paludis DSM 18603</name>
    <dbReference type="NCBI Taxonomy" id="714943"/>
    <lineage>
        <taxon>Bacteria</taxon>
        <taxon>Pseudomonadati</taxon>
        <taxon>Bacteroidota</taxon>
        <taxon>Sphingobacteriia</taxon>
        <taxon>Sphingobacteriales</taxon>
        <taxon>Sphingobacteriaceae</taxon>
        <taxon>Mucilaginibacter</taxon>
    </lineage>
</organism>
<feature type="transmembrane region" description="Helical" evidence="1">
    <location>
        <begin position="48"/>
        <end position="68"/>
    </location>
</feature>
<dbReference type="AlphaFoldDB" id="H1Y1K0"/>
<evidence type="ECO:0000313" key="2">
    <source>
        <dbReference type="EMBL" id="EHQ30874.1"/>
    </source>
</evidence>
<dbReference type="eggNOG" id="ENOG5031HES">
    <property type="taxonomic scope" value="Bacteria"/>
</dbReference>
<evidence type="ECO:0000256" key="1">
    <source>
        <dbReference type="SAM" id="Phobius"/>
    </source>
</evidence>
<keyword evidence="1" id="KW-1133">Transmembrane helix</keyword>
<dbReference type="RefSeq" id="WP_008512908.1">
    <property type="nucleotide sequence ID" value="NZ_CM001403.1"/>
</dbReference>
<keyword evidence="1" id="KW-0812">Transmembrane</keyword>
<reference evidence="2" key="1">
    <citation type="submission" date="2011-09" db="EMBL/GenBank/DDBJ databases">
        <title>The permanent draft genome of Mucilaginibacter paludis DSM 18603.</title>
        <authorList>
            <consortium name="US DOE Joint Genome Institute (JGI-PGF)"/>
            <person name="Lucas S."/>
            <person name="Han J."/>
            <person name="Lapidus A."/>
            <person name="Bruce D."/>
            <person name="Goodwin L."/>
            <person name="Pitluck S."/>
            <person name="Peters L."/>
            <person name="Kyrpides N."/>
            <person name="Mavromatis K."/>
            <person name="Ivanova N."/>
            <person name="Mikhailova N."/>
            <person name="Held B."/>
            <person name="Detter J.C."/>
            <person name="Tapia R."/>
            <person name="Han C."/>
            <person name="Land M."/>
            <person name="Hauser L."/>
            <person name="Markowitz V."/>
            <person name="Cheng J.-F."/>
            <person name="Hugenholtz P."/>
            <person name="Woyke T."/>
            <person name="Wu D."/>
            <person name="Tindall B."/>
            <person name="Brambilla E."/>
            <person name="Klenk H.-P."/>
            <person name="Eisen J.A."/>
        </authorList>
    </citation>
    <scope>NUCLEOTIDE SEQUENCE [LARGE SCALE GENOMIC DNA]</scope>
    <source>
        <strain evidence="2">DSM 18603</strain>
    </source>
</reference>
<keyword evidence="1" id="KW-0472">Membrane</keyword>
<proteinExistence type="predicted"/>
<keyword evidence="3" id="KW-1185">Reference proteome</keyword>
<feature type="transmembrane region" description="Helical" evidence="1">
    <location>
        <begin position="198"/>
        <end position="216"/>
    </location>
</feature>
<sequence length="368" mass="42529">MLSPLSNILLKVFASGFYRTHAGIFFFLLFVMFGMVEPSQLLGYHLTLMLAFISSPLMMVIVFAVWLVYTFKCWHYVAGQAFALQQQFLFYSSSSYTKSKQFSSWFILQAYIGLPVLVYAGISLGVAVKHHFFLQATVILAYLAFLTALSAWFYMRLINQLIDGSTQSVIIKFTKNWKKPYFSLYIFHVLDKLKLKYLITKVLSYLIITGVFLMFADVSHDLRVAGIALLAIAVSHSVVIFEERQFEETFLVFSRNLPYSRLKLFLSFLGVYLALLLPEAIWLFVRFSPVMAMGLLAFGLSLTILFHSLLYKLGLDMEKYLTWVLGLFILLFWVVMFRLIWPLIVVNMAIGYFVFYKNYYNSGQIKSE</sequence>
<feature type="transmembrane region" description="Helical" evidence="1">
    <location>
        <begin position="291"/>
        <end position="311"/>
    </location>
</feature>
<feature type="transmembrane region" description="Helical" evidence="1">
    <location>
        <begin position="222"/>
        <end position="241"/>
    </location>
</feature>
<feature type="transmembrane region" description="Helical" evidence="1">
    <location>
        <begin position="20"/>
        <end position="36"/>
    </location>
</feature>
<evidence type="ECO:0000313" key="3">
    <source>
        <dbReference type="Proteomes" id="UP000002774"/>
    </source>
</evidence>
<protein>
    <submittedName>
        <fullName evidence="2">Uncharacterized protein</fullName>
    </submittedName>
</protein>
<feature type="transmembrane region" description="Helical" evidence="1">
    <location>
        <begin position="105"/>
        <end position="126"/>
    </location>
</feature>
<gene>
    <name evidence="2" type="ORF">Mucpa_6825</name>
</gene>
<dbReference type="OrthoDB" id="628904at2"/>
<name>H1Y1K0_9SPHI</name>
<accession>H1Y1K0</accession>
<dbReference type="HOGENOM" id="CLU_741405_0_0_10"/>
<dbReference type="STRING" id="714943.Mucpa_6825"/>
<dbReference type="EMBL" id="CM001403">
    <property type="protein sequence ID" value="EHQ30874.1"/>
    <property type="molecule type" value="Genomic_DNA"/>
</dbReference>
<feature type="transmembrane region" description="Helical" evidence="1">
    <location>
        <begin position="132"/>
        <end position="155"/>
    </location>
</feature>
<dbReference type="Proteomes" id="UP000002774">
    <property type="component" value="Chromosome"/>
</dbReference>